<comment type="similarity">
    <text evidence="8 9">Belongs to the TonB-dependent receptor family.</text>
</comment>
<evidence type="ECO:0000259" key="12">
    <source>
        <dbReference type="Pfam" id="PF07715"/>
    </source>
</evidence>
<keyword evidence="10" id="KW-0732">Signal</keyword>
<dbReference type="NCBIfam" id="TIGR04056">
    <property type="entry name" value="OMP_RagA_SusC"/>
    <property type="match status" value="1"/>
</dbReference>
<proteinExistence type="inferred from homology"/>
<dbReference type="Gene3D" id="2.40.170.20">
    <property type="entry name" value="TonB-dependent receptor, beta-barrel domain"/>
    <property type="match status" value="1"/>
</dbReference>
<evidence type="ECO:0000313" key="14">
    <source>
        <dbReference type="Proteomes" id="UP000606008"/>
    </source>
</evidence>
<reference evidence="14" key="2">
    <citation type="submission" date="2023-07" db="EMBL/GenBank/DDBJ databases">
        <authorList>
            <person name="Jung D.-H."/>
        </authorList>
    </citation>
    <scope>NUCLEOTIDE SEQUENCE [LARGE SCALE GENOMIC DNA]</scope>
    <source>
        <strain evidence="14">JA-25</strain>
    </source>
</reference>
<evidence type="ECO:0000259" key="11">
    <source>
        <dbReference type="Pfam" id="PF00593"/>
    </source>
</evidence>
<evidence type="ECO:0000256" key="3">
    <source>
        <dbReference type="ARBA" id="ARBA00022452"/>
    </source>
</evidence>
<dbReference type="PROSITE" id="PS52016">
    <property type="entry name" value="TONB_DEPENDENT_REC_3"/>
    <property type="match status" value="1"/>
</dbReference>
<dbReference type="Pfam" id="PF00593">
    <property type="entry name" value="TonB_dep_Rec_b-barrel"/>
    <property type="match status" value="1"/>
</dbReference>
<comment type="subcellular location">
    <subcellularLocation>
        <location evidence="1 8">Cell outer membrane</location>
        <topology evidence="1 8">Multi-pass membrane protein</topology>
    </subcellularLocation>
</comment>
<dbReference type="Pfam" id="PF13715">
    <property type="entry name" value="CarbopepD_reg_2"/>
    <property type="match status" value="1"/>
</dbReference>
<protein>
    <submittedName>
        <fullName evidence="13">SusC/RagA family TonB-linked outer membrane protein</fullName>
    </submittedName>
</protein>
<dbReference type="InterPro" id="IPR000531">
    <property type="entry name" value="Beta-barrel_TonB"/>
</dbReference>
<evidence type="ECO:0000256" key="5">
    <source>
        <dbReference type="ARBA" id="ARBA00023077"/>
    </source>
</evidence>
<dbReference type="SUPFAM" id="SSF56935">
    <property type="entry name" value="Porins"/>
    <property type="match status" value="1"/>
</dbReference>
<dbReference type="InterPro" id="IPR039426">
    <property type="entry name" value="TonB-dep_rcpt-like"/>
</dbReference>
<feature type="domain" description="TonB-dependent receptor plug" evidence="12">
    <location>
        <begin position="130"/>
        <end position="245"/>
    </location>
</feature>
<keyword evidence="14" id="KW-1185">Reference proteome</keyword>
<evidence type="ECO:0000313" key="13">
    <source>
        <dbReference type="EMBL" id="NID11039.1"/>
    </source>
</evidence>
<accession>A0ABX0QLN2</accession>
<dbReference type="Gene3D" id="2.170.130.10">
    <property type="entry name" value="TonB-dependent receptor, plug domain"/>
    <property type="match status" value="1"/>
</dbReference>
<evidence type="ECO:0000256" key="4">
    <source>
        <dbReference type="ARBA" id="ARBA00022692"/>
    </source>
</evidence>
<name>A0ABX0QLN2_9BACT</name>
<evidence type="ECO:0000256" key="9">
    <source>
        <dbReference type="RuleBase" id="RU003357"/>
    </source>
</evidence>
<evidence type="ECO:0000256" key="7">
    <source>
        <dbReference type="ARBA" id="ARBA00023237"/>
    </source>
</evidence>
<dbReference type="InterPro" id="IPR036942">
    <property type="entry name" value="Beta-barrel_TonB_sf"/>
</dbReference>
<dbReference type="InterPro" id="IPR037066">
    <property type="entry name" value="Plug_dom_sf"/>
</dbReference>
<feature type="chain" id="PRO_5047111223" evidence="10">
    <location>
        <begin position="38"/>
        <end position="1019"/>
    </location>
</feature>
<dbReference type="SUPFAM" id="SSF49464">
    <property type="entry name" value="Carboxypeptidase regulatory domain-like"/>
    <property type="match status" value="1"/>
</dbReference>
<dbReference type="Proteomes" id="UP000606008">
    <property type="component" value="Unassembled WGS sequence"/>
</dbReference>
<dbReference type="InterPro" id="IPR023997">
    <property type="entry name" value="TonB-dep_OMP_SusC/RagA_CS"/>
</dbReference>
<dbReference type="EMBL" id="WAEL01000004">
    <property type="protein sequence ID" value="NID11039.1"/>
    <property type="molecule type" value="Genomic_DNA"/>
</dbReference>
<organism evidence="13 14">
    <name type="scientific">Fibrivirga algicola</name>
    <dbReference type="NCBI Taxonomy" id="2950420"/>
    <lineage>
        <taxon>Bacteria</taxon>
        <taxon>Pseudomonadati</taxon>
        <taxon>Bacteroidota</taxon>
        <taxon>Cytophagia</taxon>
        <taxon>Cytophagales</taxon>
        <taxon>Spirosomataceae</taxon>
        <taxon>Fibrivirga</taxon>
    </lineage>
</organism>
<dbReference type="Pfam" id="PF07715">
    <property type="entry name" value="Plug"/>
    <property type="match status" value="1"/>
</dbReference>
<reference evidence="14" key="1">
    <citation type="submission" date="2019-09" db="EMBL/GenBank/DDBJ databases">
        <authorList>
            <person name="Jung D.-H."/>
        </authorList>
    </citation>
    <scope>NUCLEOTIDE SEQUENCE [LARGE SCALE GENOMIC DNA]</scope>
    <source>
        <strain evidence="14">JA-25</strain>
    </source>
</reference>
<dbReference type="InterPro" id="IPR023996">
    <property type="entry name" value="TonB-dep_OMP_SusC/RagA"/>
</dbReference>
<gene>
    <name evidence="13" type="ORF">F7231_12740</name>
</gene>
<evidence type="ECO:0000256" key="8">
    <source>
        <dbReference type="PROSITE-ProRule" id="PRU01360"/>
    </source>
</evidence>
<dbReference type="InterPro" id="IPR012910">
    <property type="entry name" value="Plug_dom"/>
</dbReference>
<keyword evidence="6 8" id="KW-0472">Membrane</keyword>
<feature type="domain" description="TonB-dependent receptor-like beta-barrel" evidence="11">
    <location>
        <begin position="408"/>
        <end position="845"/>
    </location>
</feature>
<dbReference type="NCBIfam" id="TIGR04057">
    <property type="entry name" value="SusC_RagA_signa"/>
    <property type="match status" value="1"/>
</dbReference>
<keyword evidence="2 8" id="KW-0813">Transport</keyword>
<keyword evidence="4 8" id="KW-0812">Transmembrane</keyword>
<dbReference type="Gene3D" id="2.60.40.1120">
    <property type="entry name" value="Carboxypeptidase-like, regulatory domain"/>
    <property type="match status" value="1"/>
</dbReference>
<dbReference type="RefSeq" id="WP_166692173.1">
    <property type="nucleotide sequence ID" value="NZ_WAEL01000004.1"/>
</dbReference>
<comment type="caution">
    <text evidence="13">The sequence shown here is derived from an EMBL/GenBank/DDBJ whole genome shotgun (WGS) entry which is preliminary data.</text>
</comment>
<sequence length="1019" mass="110132">MNNLSVRRFFQTAVATCSSSFNAFVVLLLLGTFPALAQDQTITGTVSEVDGSPLPGVTVALKGTTRGANTDATGSFRIQAPATGTLVFSFVGKTPQEVVIGNKTTINVTLADDSKSLQEVVVTGYGTQRRKDLTGSIASISSEEFQRGNIVAPEQLIAGKLAGVSITPPSGQPGGGSTIRIRGGSSLNASNDPLVVIDNVPVDNTGISGAANPLSLINPNDIETFTVLKDASAAAIYGARAANGVILITTKKGATGAPKISFNSQVSISKIAKKVAVLNGEQFRSLINDVTPATGFTTPEQRSLTSGTTSTDWQDQIYQLGISNDNNVAVAGSYLNIPYRVSYGYTTQNGILKTSNFQRHSVAINLSPRFLNNDLRVEVSAKGSIVNNRFADQGAIGAAISFDPTKPVLSGNANYGGLYEWLDPTTGRPNGQATRNPLGLLYDKEDRNQINRLVGNVQLDYRMPFLRELRANLNLGLDISSTDGRIQVPAFAASNYGRGQGRPGITGDFATTGGIDRVYSQTRTGKTLEFYLNYAKDLKSIRSRIDATGGYSYQDFVRDEPAYADNIANGAQYNPAGNPFNTQYTLLAFFGRVNYTFNDKYVITGTIRRDATSRFGQNARWGWFPSLGASWSIKDENFLKDSKTISALKLRVGYGVTGQQDFPAGVSNYPYLPTYLISDPTAQYQFGNTFIRTLRAGGYDANIKWEETESVNAGLDYALLNGRISGSIDVYNKLSKDLLATIPVAAGSNLTNQILTNVGTLQNRGIEFLVNTTPIQREGLTLDVGFNYTYNENKITKLTKVPTPNDPGILVGGISGGTGNTIQIQTVGYPTNTFYVNRQVYNANGQPIEGVYEDANNSGSITIDDRYRYKSSNPVQLFGFTTNLTVGKFNAGLVLRGTAGNYVYNNVRANTGTTQSLVNSLGFLSNGSANVLDTRFRSQQFFSDYYVENASFLRLDNLNFGYNFGRVIDSRASLRLNATFQNLFVITKYSGLDPEISGGIDNNFYPRPRIGTLGLTLDF</sequence>
<evidence type="ECO:0000256" key="1">
    <source>
        <dbReference type="ARBA" id="ARBA00004571"/>
    </source>
</evidence>
<evidence type="ECO:0000256" key="2">
    <source>
        <dbReference type="ARBA" id="ARBA00022448"/>
    </source>
</evidence>
<keyword evidence="3 8" id="KW-1134">Transmembrane beta strand</keyword>
<dbReference type="InterPro" id="IPR008969">
    <property type="entry name" value="CarboxyPept-like_regulatory"/>
</dbReference>
<keyword evidence="5 9" id="KW-0798">TonB box</keyword>
<evidence type="ECO:0000256" key="10">
    <source>
        <dbReference type="SAM" id="SignalP"/>
    </source>
</evidence>
<keyword evidence="7 8" id="KW-0998">Cell outer membrane</keyword>
<evidence type="ECO:0000256" key="6">
    <source>
        <dbReference type="ARBA" id="ARBA00023136"/>
    </source>
</evidence>
<feature type="signal peptide" evidence="10">
    <location>
        <begin position="1"/>
        <end position="37"/>
    </location>
</feature>